<dbReference type="InterPro" id="IPR002150">
    <property type="entry name" value="Ribosomal_bL31"/>
</dbReference>
<dbReference type="Gene3D" id="4.10.830.30">
    <property type="entry name" value="Ribosomal protein L31"/>
    <property type="match status" value="1"/>
</dbReference>
<dbReference type="GO" id="GO:0006412">
    <property type="term" value="P:translation"/>
    <property type="evidence" value="ECO:0007669"/>
    <property type="project" value="InterPro"/>
</dbReference>
<evidence type="ECO:0000313" key="7">
    <source>
        <dbReference type="EMBL" id="MTD95865.1"/>
    </source>
</evidence>
<dbReference type="AlphaFoldDB" id="A0A6I3KJF7"/>
<reference evidence="7 8" key="1">
    <citation type="submission" date="2019-11" db="EMBL/GenBank/DDBJ databases">
        <title>Identification of a novel strain.</title>
        <authorList>
            <person name="Xu Q."/>
            <person name="Wang G."/>
        </authorList>
    </citation>
    <scope>NUCLEOTIDE SEQUENCE [LARGE SCALE GENOMIC DNA]</scope>
    <source>
        <strain evidence="8">xq</strain>
    </source>
</reference>
<proteinExistence type="inferred from homology"/>
<keyword evidence="8" id="KW-1185">Reference proteome</keyword>
<dbReference type="PRINTS" id="PR01249">
    <property type="entry name" value="RIBOSOMALL31"/>
</dbReference>
<comment type="caution">
    <text evidence="7">The sequence shown here is derived from an EMBL/GenBank/DDBJ whole genome shotgun (WGS) entry which is preliminary data.</text>
</comment>
<comment type="function">
    <text evidence="1">Binds the 23S rRNA.</text>
</comment>
<dbReference type="Pfam" id="PF01197">
    <property type="entry name" value="Ribosomal_L31"/>
    <property type="match status" value="1"/>
</dbReference>
<gene>
    <name evidence="7" type="primary">rpmE</name>
    <name evidence="7" type="ORF">GIW81_16120</name>
</gene>
<evidence type="ECO:0000313" key="8">
    <source>
        <dbReference type="Proteomes" id="UP000440694"/>
    </source>
</evidence>
<dbReference type="EMBL" id="WMBQ01000002">
    <property type="protein sequence ID" value="MTD95865.1"/>
    <property type="molecule type" value="Genomic_DNA"/>
</dbReference>
<keyword evidence="4 6" id="KW-0689">Ribosomal protein</keyword>
<protein>
    <recommendedName>
        <fullName evidence="6">50S ribosomal protein L31</fullName>
    </recommendedName>
</protein>
<dbReference type="Proteomes" id="UP000440694">
    <property type="component" value="Unassembled WGS sequence"/>
</dbReference>
<evidence type="ECO:0000256" key="2">
    <source>
        <dbReference type="ARBA" id="ARBA00009296"/>
    </source>
</evidence>
<organism evidence="7 8">
    <name type="scientific">Hyphomicrobium album</name>
    <dbReference type="NCBI Taxonomy" id="2665159"/>
    <lineage>
        <taxon>Bacteria</taxon>
        <taxon>Pseudomonadati</taxon>
        <taxon>Pseudomonadota</taxon>
        <taxon>Alphaproteobacteria</taxon>
        <taxon>Hyphomicrobiales</taxon>
        <taxon>Hyphomicrobiaceae</taxon>
        <taxon>Hyphomicrobium</taxon>
    </lineage>
</organism>
<evidence type="ECO:0000256" key="4">
    <source>
        <dbReference type="ARBA" id="ARBA00022980"/>
    </source>
</evidence>
<dbReference type="NCBIfam" id="NF001809">
    <property type="entry name" value="PRK00528.1"/>
    <property type="match status" value="1"/>
</dbReference>
<dbReference type="GO" id="GO:0003735">
    <property type="term" value="F:structural constituent of ribosome"/>
    <property type="evidence" value="ECO:0007669"/>
    <property type="project" value="InterPro"/>
</dbReference>
<comment type="subunit">
    <text evidence="3">Part of the 50S ribosomal subunit.</text>
</comment>
<dbReference type="InterPro" id="IPR042105">
    <property type="entry name" value="Ribosomal_bL31_sf"/>
</dbReference>
<dbReference type="PROSITE" id="PS01143">
    <property type="entry name" value="RIBOSOMAL_L31"/>
    <property type="match status" value="1"/>
</dbReference>
<keyword evidence="5 6" id="KW-0687">Ribonucleoprotein</keyword>
<evidence type="ECO:0000256" key="6">
    <source>
        <dbReference type="RuleBase" id="RU000564"/>
    </source>
</evidence>
<dbReference type="GO" id="GO:0005840">
    <property type="term" value="C:ribosome"/>
    <property type="evidence" value="ECO:0007669"/>
    <property type="project" value="UniProtKB-KW"/>
</dbReference>
<comment type="similarity">
    <text evidence="2">Belongs to the bacterial ribosomal protein bL31 family. Type A subfamily.</text>
</comment>
<name>A0A6I3KJF7_9HYPH</name>
<dbReference type="InterPro" id="IPR034704">
    <property type="entry name" value="Ribosomal_bL28/bL31-like_sf"/>
</dbReference>
<evidence type="ECO:0000256" key="3">
    <source>
        <dbReference type="ARBA" id="ARBA00011838"/>
    </source>
</evidence>
<dbReference type="RefSeq" id="WP_154740353.1">
    <property type="nucleotide sequence ID" value="NZ_WMBQ01000002.1"/>
</dbReference>
<accession>A0A6I3KJF7</accession>
<dbReference type="GO" id="GO:1990904">
    <property type="term" value="C:ribonucleoprotein complex"/>
    <property type="evidence" value="ECO:0007669"/>
    <property type="project" value="UniProtKB-KW"/>
</dbReference>
<sequence length="74" mass="8559">MKNDPDLHPDYHQIKVKMTDGTEFITYSTYGKEGDELHLDIDPTSHPAWTGGDQRLTDRGGRLSRFKKKFEGMF</sequence>
<evidence type="ECO:0000256" key="5">
    <source>
        <dbReference type="ARBA" id="ARBA00023274"/>
    </source>
</evidence>
<evidence type="ECO:0000256" key="1">
    <source>
        <dbReference type="ARBA" id="ARBA00003795"/>
    </source>
</evidence>
<dbReference type="SUPFAM" id="SSF143800">
    <property type="entry name" value="L28p-like"/>
    <property type="match status" value="1"/>
</dbReference>
<dbReference type="NCBIfam" id="TIGR00105">
    <property type="entry name" value="L31"/>
    <property type="match status" value="1"/>
</dbReference>